<reference evidence="1 2" key="1">
    <citation type="submission" date="2023-01" db="EMBL/GenBank/DDBJ databases">
        <authorList>
            <person name="Kreplak J."/>
        </authorList>
    </citation>
    <scope>NUCLEOTIDE SEQUENCE [LARGE SCALE GENOMIC DNA]</scope>
</reference>
<name>A0AAV1B6V1_VICFA</name>
<dbReference type="Proteomes" id="UP001157006">
    <property type="component" value="Chromosome 6"/>
</dbReference>
<dbReference type="AlphaFoldDB" id="A0AAV1B6V1"/>
<accession>A0AAV1B6V1</accession>
<protein>
    <submittedName>
        <fullName evidence="1">Uncharacterized protein</fullName>
    </submittedName>
</protein>
<evidence type="ECO:0000313" key="2">
    <source>
        <dbReference type="Proteomes" id="UP001157006"/>
    </source>
</evidence>
<dbReference type="EMBL" id="OX451741">
    <property type="protein sequence ID" value="CAI8617218.1"/>
    <property type="molecule type" value="Genomic_DNA"/>
</dbReference>
<evidence type="ECO:0000313" key="1">
    <source>
        <dbReference type="EMBL" id="CAI8617218.1"/>
    </source>
</evidence>
<organism evidence="1 2">
    <name type="scientific">Vicia faba</name>
    <name type="common">Broad bean</name>
    <name type="synonym">Faba vulgaris</name>
    <dbReference type="NCBI Taxonomy" id="3906"/>
    <lineage>
        <taxon>Eukaryota</taxon>
        <taxon>Viridiplantae</taxon>
        <taxon>Streptophyta</taxon>
        <taxon>Embryophyta</taxon>
        <taxon>Tracheophyta</taxon>
        <taxon>Spermatophyta</taxon>
        <taxon>Magnoliopsida</taxon>
        <taxon>eudicotyledons</taxon>
        <taxon>Gunneridae</taxon>
        <taxon>Pentapetalae</taxon>
        <taxon>rosids</taxon>
        <taxon>fabids</taxon>
        <taxon>Fabales</taxon>
        <taxon>Fabaceae</taxon>
        <taxon>Papilionoideae</taxon>
        <taxon>50 kb inversion clade</taxon>
        <taxon>NPAAA clade</taxon>
        <taxon>Hologalegina</taxon>
        <taxon>IRL clade</taxon>
        <taxon>Fabeae</taxon>
        <taxon>Vicia</taxon>
    </lineage>
</organism>
<proteinExistence type="predicted"/>
<sequence>MSSSPIPNWNWEGTRLSYDSAVETDYTNEDMIEEFLMSCVALFSGKHQRFSTINASTFPDLQREHHLSGAAVSQSSILVHEFKLHDFILSLKIDAVVNRESVENDFPSTSSNCYQGMKMITVLRWRFIAKVIGMALLDLGISCVTSL</sequence>
<gene>
    <name evidence="1" type="ORF">VFH_VI065080</name>
</gene>
<keyword evidence="2" id="KW-1185">Reference proteome</keyword>